<evidence type="ECO:0000256" key="2">
    <source>
        <dbReference type="ARBA" id="ARBA00022786"/>
    </source>
</evidence>
<reference evidence="5" key="1">
    <citation type="submission" date="2018-03" db="EMBL/GenBank/DDBJ databases">
        <authorList>
            <person name="Guldener U."/>
        </authorList>
    </citation>
    <scope>NUCLEOTIDE SEQUENCE</scope>
</reference>
<evidence type="ECO:0000256" key="3">
    <source>
        <dbReference type="SAM" id="MobiDB-lite"/>
    </source>
</evidence>
<dbReference type="SMART" id="SM00256">
    <property type="entry name" value="FBOX"/>
    <property type="match status" value="1"/>
</dbReference>
<dbReference type="InterPro" id="IPR001810">
    <property type="entry name" value="F-box_dom"/>
</dbReference>
<evidence type="ECO:0000313" key="6">
    <source>
        <dbReference type="Proteomes" id="UP001187682"/>
    </source>
</evidence>
<dbReference type="InterPro" id="IPR045048">
    <property type="entry name" value="FBXO31/39"/>
</dbReference>
<dbReference type="SUPFAM" id="SSF81383">
    <property type="entry name" value="F-box domain"/>
    <property type="match status" value="1"/>
</dbReference>
<comment type="pathway">
    <text evidence="1">Protein modification; protein ubiquitination.</text>
</comment>
<dbReference type="AlphaFoldDB" id="A0AAE8MYP5"/>
<dbReference type="Proteomes" id="UP001187682">
    <property type="component" value="Unassembled WGS sequence"/>
</dbReference>
<dbReference type="PROSITE" id="PS50181">
    <property type="entry name" value="FBOX"/>
    <property type="match status" value="1"/>
</dbReference>
<dbReference type="PANTHER" id="PTHR10706">
    <property type="entry name" value="F-BOX FAMILY PROTEIN"/>
    <property type="match status" value="1"/>
</dbReference>
<organism evidence="5 6">
    <name type="scientific">Cephalotrichum gorgonifer</name>
    <dbReference type="NCBI Taxonomy" id="2041049"/>
    <lineage>
        <taxon>Eukaryota</taxon>
        <taxon>Fungi</taxon>
        <taxon>Dikarya</taxon>
        <taxon>Ascomycota</taxon>
        <taxon>Pezizomycotina</taxon>
        <taxon>Sordariomycetes</taxon>
        <taxon>Hypocreomycetidae</taxon>
        <taxon>Microascales</taxon>
        <taxon>Microascaceae</taxon>
        <taxon>Cephalotrichum</taxon>
    </lineage>
</organism>
<dbReference type="PANTHER" id="PTHR10706:SF130">
    <property type="entry name" value="F-BOX ONLY PROTEIN 31"/>
    <property type="match status" value="1"/>
</dbReference>
<sequence length="523" mass="58424">MRQATLTTQPDQGNTAGSQSAASPCQLVALPIELLDSILLYLSPVDLKAVSATCTHLYKHATANVVWRHHVQENVPGARLSSPHPFPSYRRLYAVHEGKWFLPKYKIWFSDQDLTGKLLIARYDQRHGCIEGYQLVAVSSNANIQHHWFGNVPVSVHAFEPRVSLHLDKPILKFSAEPVQEYRGASDLSLALTGRFTPEVPLVVNENSDGLFYNFLLASPMHSDDILPKASQPFPYGYLWPPPTIPAPHRVVGAPSFRVGPSHEQPHVAASELPGGRSEASDRIFRIRQWIEMPGSPPPGLMLGEGVTRIAQALTGQNTPPANIPWGPFVSLPSLTGIRLDERIITYSTLDPALYTPTPLKPWRGIWVGDYSAHGCEFLLVHQPDGPPVSDEELGLSRGEGEAEEDWELRQYNKRVYRGQIEAIKLTGDPNIPRGEVTFSTEDLENGEYVGETEDGQFQGAWAVRSRGHVAGAGFIRDEFVESKLFLLSHDRLAQRWFGFNHVSFFERVDIDRFLDPEDPRNN</sequence>
<dbReference type="EMBL" id="ONZQ02000006">
    <property type="protein sequence ID" value="SPO02064.1"/>
    <property type="molecule type" value="Genomic_DNA"/>
</dbReference>
<feature type="domain" description="F-box" evidence="4">
    <location>
        <begin position="24"/>
        <end position="70"/>
    </location>
</feature>
<dbReference type="Gene3D" id="1.20.1280.50">
    <property type="match status" value="1"/>
</dbReference>
<gene>
    <name evidence="5" type="ORF">DNG_04737</name>
</gene>
<dbReference type="InterPro" id="IPR036047">
    <property type="entry name" value="F-box-like_dom_sf"/>
</dbReference>
<comment type="caution">
    <text evidence="5">The sequence shown here is derived from an EMBL/GenBank/DDBJ whole genome shotgun (WGS) entry which is preliminary data.</text>
</comment>
<dbReference type="Pfam" id="PF12937">
    <property type="entry name" value="F-box-like"/>
    <property type="match status" value="1"/>
</dbReference>
<evidence type="ECO:0000259" key="4">
    <source>
        <dbReference type="PROSITE" id="PS50181"/>
    </source>
</evidence>
<feature type="region of interest" description="Disordered" evidence="3">
    <location>
        <begin position="1"/>
        <end position="20"/>
    </location>
</feature>
<proteinExistence type="predicted"/>
<dbReference type="Pfam" id="PF12014">
    <property type="entry name" value="Cyclin_D1_bind"/>
    <property type="match status" value="1"/>
</dbReference>
<keyword evidence="6" id="KW-1185">Reference proteome</keyword>
<evidence type="ECO:0000313" key="5">
    <source>
        <dbReference type="EMBL" id="SPO02064.1"/>
    </source>
</evidence>
<protein>
    <recommendedName>
        <fullName evidence="4">F-box domain-containing protein</fullName>
    </recommendedName>
</protein>
<evidence type="ECO:0000256" key="1">
    <source>
        <dbReference type="ARBA" id="ARBA00004906"/>
    </source>
</evidence>
<keyword evidence="2" id="KW-0833">Ubl conjugation pathway</keyword>
<accession>A0AAE8MYP5</accession>
<name>A0AAE8MYP5_9PEZI</name>